<accession>A0A9P6M6Q5</accession>
<dbReference type="Gene3D" id="2.60.40.200">
    <property type="entry name" value="Superoxide dismutase, copper/zinc binding domain"/>
    <property type="match status" value="1"/>
</dbReference>
<dbReference type="EMBL" id="JAAAHY010000043">
    <property type="protein sequence ID" value="KAF9968019.1"/>
    <property type="molecule type" value="Genomic_DNA"/>
</dbReference>
<dbReference type="SUPFAM" id="SSF49329">
    <property type="entry name" value="Cu,Zn superoxide dismutase-like"/>
    <property type="match status" value="1"/>
</dbReference>
<dbReference type="PANTHER" id="PTHR20910">
    <property type="entry name" value="AGAP001623-PA"/>
    <property type="match status" value="1"/>
</dbReference>
<dbReference type="InterPro" id="IPR001424">
    <property type="entry name" value="SOD_Cu_Zn_dom"/>
</dbReference>
<dbReference type="OrthoDB" id="159229at2759"/>
<name>A0A9P6M6Q5_MORAP</name>
<gene>
    <name evidence="3" type="ORF">BGZ70_007127</name>
</gene>
<evidence type="ECO:0000313" key="3">
    <source>
        <dbReference type="EMBL" id="KAF9968019.1"/>
    </source>
</evidence>
<evidence type="ECO:0000313" key="4">
    <source>
        <dbReference type="Proteomes" id="UP000738359"/>
    </source>
</evidence>
<dbReference type="AlphaFoldDB" id="A0A9P6M6Q5"/>
<comment type="caution">
    <text evidence="3">The sequence shown here is derived from an EMBL/GenBank/DDBJ whole genome shotgun (WGS) entry which is preliminary data.</text>
</comment>
<feature type="chain" id="PRO_5040481950" description="Superoxide dismutase copper/zinc binding domain-containing protein" evidence="1">
    <location>
        <begin position="19"/>
        <end position="221"/>
    </location>
</feature>
<reference evidence="3" key="1">
    <citation type="journal article" date="2020" name="Fungal Divers.">
        <title>Resolving the Mortierellaceae phylogeny through synthesis of multi-gene phylogenetics and phylogenomics.</title>
        <authorList>
            <person name="Vandepol N."/>
            <person name="Liber J."/>
            <person name="Desiro A."/>
            <person name="Na H."/>
            <person name="Kennedy M."/>
            <person name="Barry K."/>
            <person name="Grigoriev I.V."/>
            <person name="Miller A.N."/>
            <person name="O'Donnell K."/>
            <person name="Stajich J.E."/>
            <person name="Bonito G."/>
        </authorList>
    </citation>
    <scope>NUCLEOTIDE SEQUENCE</scope>
    <source>
        <strain evidence="3">CK1249</strain>
    </source>
</reference>
<dbReference type="GO" id="GO:0006801">
    <property type="term" value="P:superoxide metabolic process"/>
    <property type="evidence" value="ECO:0007669"/>
    <property type="project" value="InterPro"/>
</dbReference>
<dbReference type="Pfam" id="PF00080">
    <property type="entry name" value="Sod_Cu"/>
    <property type="match status" value="1"/>
</dbReference>
<dbReference type="InterPro" id="IPR036423">
    <property type="entry name" value="SOD-like_Cu/Zn_dom_sf"/>
</dbReference>
<protein>
    <recommendedName>
        <fullName evidence="2">Superoxide dismutase copper/zinc binding domain-containing protein</fullName>
    </recommendedName>
</protein>
<proteinExistence type="predicted"/>
<keyword evidence="1" id="KW-0732">Signal</keyword>
<evidence type="ECO:0000259" key="2">
    <source>
        <dbReference type="Pfam" id="PF00080"/>
    </source>
</evidence>
<evidence type="ECO:0000256" key="1">
    <source>
        <dbReference type="SAM" id="SignalP"/>
    </source>
</evidence>
<feature type="domain" description="Superoxide dismutase copper/zinc binding" evidence="2">
    <location>
        <begin position="58"/>
        <end position="162"/>
    </location>
</feature>
<dbReference type="PANTHER" id="PTHR20910:SF1">
    <property type="entry name" value="SUPEROXIDE DISMUTASE COPPER_ZINC BINDING DOMAIN-CONTAINING PROTEIN"/>
    <property type="match status" value="1"/>
</dbReference>
<dbReference type="GO" id="GO:0046872">
    <property type="term" value="F:metal ion binding"/>
    <property type="evidence" value="ECO:0007669"/>
    <property type="project" value="InterPro"/>
</dbReference>
<sequence>MLFKSIASVLAIAGLAAAQTKEYTHGHADIKMNGIDAMFTFDKVPGGMNITVTVNSGINATAQILPVGYEYHVHVNPVGPNNNCMATGLHLDPAKVGVVKPCEPANLTTCQTGDLSGKYGNFIGSETGAIPTKTYLDTQLTFTGEGENAMLGRSVVIHNNGTRVACANLIVEGYTAPAPTGSASPSGTGAPQASKTPTSGAAKLVGSVALSGVAALMMLAL</sequence>
<dbReference type="Proteomes" id="UP000738359">
    <property type="component" value="Unassembled WGS sequence"/>
</dbReference>
<feature type="signal peptide" evidence="1">
    <location>
        <begin position="1"/>
        <end position="18"/>
    </location>
</feature>
<organism evidence="3 4">
    <name type="scientific">Mortierella alpina</name>
    <name type="common">Oleaginous fungus</name>
    <name type="synonym">Mortierella renispora</name>
    <dbReference type="NCBI Taxonomy" id="64518"/>
    <lineage>
        <taxon>Eukaryota</taxon>
        <taxon>Fungi</taxon>
        <taxon>Fungi incertae sedis</taxon>
        <taxon>Mucoromycota</taxon>
        <taxon>Mortierellomycotina</taxon>
        <taxon>Mortierellomycetes</taxon>
        <taxon>Mortierellales</taxon>
        <taxon>Mortierellaceae</taxon>
        <taxon>Mortierella</taxon>
    </lineage>
</organism>
<dbReference type="InterPro" id="IPR053257">
    <property type="entry name" value="Cu-only_SOD"/>
</dbReference>
<keyword evidence="4" id="KW-1185">Reference proteome</keyword>